<evidence type="ECO:0000256" key="1">
    <source>
        <dbReference type="SAM" id="Phobius"/>
    </source>
</evidence>
<accession>A0A0P6YNS8</accession>
<feature type="transmembrane region" description="Helical" evidence="1">
    <location>
        <begin position="140"/>
        <end position="158"/>
    </location>
</feature>
<sequence>MNLAWIHLALFSLTALFALLETDPRFRLVAIAIQYAVLFWVVSTSLSLGLALVKLIVGWTAIALLGASLWNASRIRPASFSWSQQVFRLLSGGMIIGLSFSFSSSPSTWLPVEMLYLRSGITLAGCGLLMNGFSRHPSMAILGLLEVLSGFELIYAFLVDSVLMTGMLALVTLGLAGIGAYLTFLNSLPEGQR</sequence>
<evidence type="ECO:0000313" key="2">
    <source>
        <dbReference type="EMBL" id="KPL84409.1"/>
    </source>
</evidence>
<keyword evidence="1" id="KW-0812">Transmembrane</keyword>
<proteinExistence type="predicted"/>
<keyword evidence="1" id="KW-0472">Membrane</keyword>
<organism evidence="2 3">
    <name type="scientific">Thermanaerothrix daxensis</name>
    <dbReference type="NCBI Taxonomy" id="869279"/>
    <lineage>
        <taxon>Bacteria</taxon>
        <taxon>Bacillati</taxon>
        <taxon>Chloroflexota</taxon>
        <taxon>Anaerolineae</taxon>
        <taxon>Anaerolineales</taxon>
        <taxon>Anaerolineaceae</taxon>
        <taxon>Thermanaerothrix</taxon>
    </lineage>
</organism>
<dbReference type="EMBL" id="LGKO01000002">
    <property type="protein sequence ID" value="KPL84409.1"/>
    <property type="molecule type" value="Genomic_DNA"/>
</dbReference>
<feature type="transmembrane region" description="Helical" evidence="1">
    <location>
        <begin position="164"/>
        <end position="184"/>
    </location>
</feature>
<evidence type="ECO:0000313" key="3">
    <source>
        <dbReference type="Proteomes" id="UP000050544"/>
    </source>
</evidence>
<feature type="transmembrane region" description="Helical" evidence="1">
    <location>
        <begin position="86"/>
        <end position="103"/>
    </location>
</feature>
<gene>
    <name evidence="2" type="ORF">SE15_04665</name>
</gene>
<dbReference type="Proteomes" id="UP000050544">
    <property type="component" value="Unassembled WGS sequence"/>
</dbReference>
<dbReference type="RefSeq" id="WP_054520920.1">
    <property type="nucleotide sequence ID" value="NZ_LGKO01000002.1"/>
</dbReference>
<dbReference type="STRING" id="869279.SE15_04665"/>
<keyword evidence="3" id="KW-1185">Reference proteome</keyword>
<feature type="transmembrane region" description="Helical" evidence="1">
    <location>
        <begin position="32"/>
        <end position="65"/>
    </location>
</feature>
<dbReference type="AlphaFoldDB" id="A0A0P6YNS8"/>
<dbReference type="OrthoDB" id="165690at2"/>
<feature type="transmembrane region" description="Helical" evidence="1">
    <location>
        <begin position="115"/>
        <end position="133"/>
    </location>
</feature>
<name>A0A0P6YNS8_9CHLR</name>
<keyword evidence="1" id="KW-1133">Transmembrane helix</keyword>
<reference evidence="2 3" key="1">
    <citation type="submission" date="2015-07" db="EMBL/GenBank/DDBJ databases">
        <title>Whole genome sequence of Thermanaerothrix daxensis DSM 23592.</title>
        <authorList>
            <person name="Hemp J."/>
            <person name="Ward L.M."/>
            <person name="Pace L.A."/>
            <person name="Fischer W.W."/>
        </authorList>
    </citation>
    <scope>NUCLEOTIDE SEQUENCE [LARGE SCALE GENOMIC DNA]</scope>
    <source>
        <strain evidence="2 3">GNS-1</strain>
    </source>
</reference>
<comment type="caution">
    <text evidence="2">The sequence shown here is derived from an EMBL/GenBank/DDBJ whole genome shotgun (WGS) entry which is preliminary data.</text>
</comment>
<protein>
    <submittedName>
        <fullName evidence="2">Uncharacterized protein</fullName>
    </submittedName>
</protein>